<dbReference type="OrthoDB" id="9757947at2"/>
<dbReference type="NCBIfam" id="TIGR04183">
    <property type="entry name" value="Por_Secre_tail"/>
    <property type="match status" value="1"/>
</dbReference>
<comment type="caution">
    <text evidence="2">The sequence shown here is derived from an EMBL/GenBank/DDBJ whole genome shotgun (WGS) entry which is preliminary data.</text>
</comment>
<protein>
    <recommendedName>
        <fullName evidence="1">Secretion system C-terminal sorting domain-containing protein</fullName>
    </recommendedName>
</protein>
<dbReference type="InterPro" id="IPR036278">
    <property type="entry name" value="Sialidase_sf"/>
</dbReference>
<dbReference type="InterPro" id="IPR026444">
    <property type="entry name" value="Secre_tail"/>
</dbReference>
<dbReference type="STRING" id="869213.GCA_000517085_00236"/>
<name>W7YDJ1_9BACT</name>
<sequence>MRYRVLFSIAILTIITSLVIKHHYLPHKPSNPPKIRSSHSPKAAAQTIKSRETYVFNMLRDPALNQIPDGIRTKELALYASLPKSTLKSGNQTYEWHEAGPNDVGGRTRALGIDGRNSNIIIAGGVSGGIWKSTDQGQTWQLKNSPEETYSVTTLCQDTRVGMQDIWYYASGEFNGNSANISNTAYSGFGIYKSTDNGESWKIIYGDSNNPFQWDHISDYISKIKVDPNSGDVILAAHSYGLIRLSESEGTYSLNSLLGDFNNHTYSDFDIDAQGNILAVLSQANFNDDATPTNAPGVYYKKYNESNFSPIDPNASSFPTTHERSIIRIAPSNPNVGYVFTNIDEDNVSFHKVDLTNSKLIDRTANLPDYNDNNGRLGPQANYNMTLSIKPDDENFIIIGNTCLFRSDDGFATKPDKYYAWIGGYETDGSSSQYHNHHPDCHVTIFDPNNNDAVWSGHDGGLSYVADITQNTTSSTFMPWIDKNNGYNVTQFYTIADISKANDNRYIGGTQDNGTPVFTYNSSTSSSVDISSGDGGFCYLGTNYAYVSSQNGVVIRTGYNEQNRPLSPYLSSENSNWSVVSPSDASGQLFINPFIINPNNQEVMYYAAGEKLWINTAIEDIPDFENSTMLGWAAPTVLETPNYTITAMAVSSTPANILYYAAYSQSSDPLLYKVENSTSSEASMVRQDISITEATSGSYPNYIAINPSDANEIIVIFSNYNVPSIFHSIDGGGHFTQIDGNLNYSAISSEPTTSDVSVRSAAILNWNSEKTYFISTSIGVYKTSILNGISTVWENVSANSLGNVVCNMIKTSDLDGKVVVATHGRGIFVGKPTTSTEVYPDTTDKNNTSFTIYPNPSDGLFNIQTNNNSNSPILISIFNSNGEIVFNKKVHSKEELNTYVFDLTGSSTGVYLVQIQQDHQVNTQKISIH</sequence>
<proteinExistence type="predicted"/>
<reference evidence="2 3" key="1">
    <citation type="journal article" date="2014" name="Genome Announc.">
        <title>Draft Genome Sequence of Cytophaga fermentans JCM 21142T, a Facultative Anaerobe Isolated from Marine Mud.</title>
        <authorList>
            <person name="Starns D."/>
            <person name="Oshima K."/>
            <person name="Suda W."/>
            <person name="Iino T."/>
            <person name="Yuki M."/>
            <person name="Inoue J."/>
            <person name="Kitamura K."/>
            <person name="Iida T."/>
            <person name="Darby A."/>
            <person name="Hattori M."/>
            <person name="Ohkuma M."/>
        </authorList>
    </citation>
    <scope>NUCLEOTIDE SEQUENCE [LARGE SCALE GENOMIC DNA]</scope>
    <source>
        <strain evidence="2 3">JCM 21142</strain>
    </source>
</reference>
<organism evidence="2 3">
    <name type="scientific">Saccharicrinis fermentans DSM 9555 = JCM 21142</name>
    <dbReference type="NCBI Taxonomy" id="869213"/>
    <lineage>
        <taxon>Bacteria</taxon>
        <taxon>Pseudomonadati</taxon>
        <taxon>Bacteroidota</taxon>
        <taxon>Bacteroidia</taxon>
        <taxon>Marinilabiliales</taxon>
        <taxon>Marinilabiliaceae</taxon>
        <taxon>Saccharicrinis</taxon>
    </lineage>
</organism>
<dbReference type="SUPFAM" id="SSF50939">
    <property type="entry name" value="Sialidases"/>
    <property type="match status" value="1"/>
</dbReference>
<evidence type="ECO:0000259" key="1">
    <source>
        <dbReference type="Pfam" id="PF18962"/>
    </source>
</evidence>
<dbReference type="eggNOG" id="COG4447">
    <property type="taxonomic scope" value="Bacteria"/>
</dbReference>
<accession>W7YDJ1</accession>
<keyword evidence="3" id="KW-1185">Reference proteome</keyword>
<dbReference type="Gene3D" id="2.130.10.10">
    <property type="entry name" value="YVTN repeat-like/Quinoprotein amine dehydrogenase"/>
    <property type="match status" value="2"/>
</dbReference>
<dbReference type="EMBL" id="BAMD01000095">
    <property type="protein sequence ID" value="GAF05548.1"/>
    <property type="molecule type" value="Genomic_DNA"/>
</dbReference>
<dbReference type="RefSeq" id="WP_044262463.1">
    <property type="nucleotide sequence ID" value="NZ_BAMD01000095.1"/>
</dbReference>
<dbReference type="Pfam" id="PF18962">
    <property type="entry name" value="Por_Secre_tail"/>
    <property type="match status" value="1"/>
</dbReference>
<dbReference type="InterPro" id="IPR015943">
    <property type="entry name" value="WD40/YVTN_repeat-like_dom_sf"/>
</dbReference>
<dbReference type="Proteomes" id="UP000019402">
    <property type="component" value="Unassembled WGS sequence"/>
</dbReference>
<evidence type="ECO:0000313" key="3">
    <source>
        <dbReference type="Proteomes" id="UP000019402"/>
    </source>
</evidence>
<dbReference type="AlphaFoldDB" id="W7YDJ1"/>
<feature type="domain" description="Secretion system C-terminal sorting" evidence="1">
    <location>
        <begin position="852"/>
        <end position="928"/>
    </location>
</feature>
<gene>
    <name evidence="2" type="ORF">JCM21142_104288</name>
</gene>
<evidence type="ECO:0000313" key="2">
    <source>
        <dbReference type="EMBL" id="GAF05548.1"/>
    </source>
</evidence>